<evidence type="ECO:0000313" key="4">
    <source>
        <dbReference type="Proteomes" id="UP000005408"/>
    </source>
</evidence>
<keyword evidence="1" id="KW-0732">Signal</keyword>
<dbReference type="PANTHER" id="PTHR46825:SF15">
    <property type="entry name" value="BETA-LACTAMASE-RELATED DOMAIN-CONTAINING PROTEIN"/>
    <property type="match status" value="1"/>
</dbReference>
<feature type="signal peptide" evidence="1">
    <location>
        <begin position="1"/>
        <end position="22"/>
    </location>
</feature>
<dbReference type="Pfam" id="PF00144">
    <property type="entry name" value="Beta-lactamase"/>
    <property type="match status" value="1"/>
</dbReference>
<proteinExistence type="predicted"/>
<feature type="chain" id="PRO_5036444051" description="Beta-lactamase-related domain-containing protein" evidence="1">
    <location>
        <begin position="23"/>
        <end position="552"/>
    </location>
</feature>
<dbReference type="Proteomes" id="UP000005408">
    <property type="component" value="Unassembled WGS sequence"/>
</dbReference>
<evidence type="ECO:0000259" key="2">
    <source>
        <dbReference type="Pfam" id="PF00144"/>
    </source>
</evidence>
<sequence length="552" mass="62451">MSSRNLLYSSVVLFLVLFYCHGGPLEDRVRSTIQEVYKNCRKDKNPGVIVSVVKDGQNVLTEALGVKDKISGEAITTDTLFGLGGISALFANILIAKKNAEYADSNNPDSTLEMDEDTTLRNLFGNNKLFEKSKLRSRYATSLDVMAHRLGFKNTPYLFLDDTVTRGDPVIQRISSMKPRGRFRDSFYYNELMYSILTTIGERLGRDSWENLVKNEIYTPLGMAKSKFFTTLDPSTVDIARAYKEDDGSLFPVPFEFLKKWSSLCSTTCVLSSANDMSKFMNYLLGNGSIPGTNDVLLAKKIHRDLFDAYNRLQDPSIEDYFLTIRGVPVSRTHFAYAMGIKRGMYNNERILETADDMHGYNTLMTLFPDRNLGIFIAMTGEDKKDLFRTALSSYISDLYLDKEPWLNSSLLCTFPEPFMKGPDPDTPKVHPVVPLGRLPTDFTGTYTNDIYGKMEIIDKSGVLEAKYGYATFDLQREETTSLKFNMFPTGLIRHMFSVDDLRFREMKNSTYIEAFTVDKFDDAKFERVQPVTNTTTTTTTEKPAGGIAIPL</sequence>
<dbReference type="PANTHER" id="PTHR46825">
    <property type="entry name" value="D-ALANYL-D-ALANINE-CARBOXYPEPTIDASE/ENDOPEPTIDASE AMPH"/>
    <property type="match status" value="1"/>
</dbReference>
<evidence type="ECO:0000313" key="3">
    <source>
        <dbReference type="EnsemblMetazoa" id="G11998.7:cds"/>
    </source>
</evidence>
<dbReference type="InterPro" id="IPR050491">
    <property type="entry name" value="AmpC-like"/>
</dbReference>
<accession>A0A8W8I105</accession>
<evidence type="ECO:0000256" key="1">
    <source>
        <dbReference type="SAM" id="SignalP"/>
    </source>
</evidence>
<reference evidence="3" key="1">
    <citation type="submission" date="2022-08" db="UniProtKB">
        <authorList>
            <consortium name="EnsemblMetazoa"/>
        </authorList>
    </citation>
    <scope>IDENTIFICATION</scope>
    <source>
        <strain evidence="3">05x7-T-G4-1.051#20</strain>
    </source>
</reference>
<dbReference type="InterPro" id="IPR001466">
    <property type="entry name" value="Beta-lactam-related"/>
</dbReference>
<keyword evidence="4" id="KW-1185">Reference proteome</keyword>
<name>A0A8W8I105_MAGGI</name>
<dbReference type="InterPro" id="IPR012338">
    <property type="entry name" value="Beta-lactam/transpept-like"/>
</dbReference>
<protein>
    <recommendedName>
        <fullName evidence="2">Beta-lactamase-related domain-containing protein</fullName>
    </recommendedName>
</protein>
<dbReference type="SUPFAM" id="SSF56601">
    <property type="entry name" value="beta-lactamase/transpeptidase-like"/>
    <property type="match status" value="1"/>
</dbReference>
<dbReference type="EnsemblMetazoa" id="G11998.7">
    <property type="protein sequence ID" value="G11998.7:cds"/>
    <property type="gene ID" value="G11998"/>
</dbReference>
<dbReference type="AlphaFoldDB" id="A0A8W8I105"/>
<feature type="domain" description="Beta-lactamase-related" evidence="2">
    <location>
        <begin position="43"/>
        <end position="384"/>
    </location>
</feature>
<dbReference type="Gene3D" id="3.40.710.10">
    <property type="entry name" value="DD-peptidase/beta-lactamase superfamily"/>
    <property type="match status" value="1"/>
</dbReference>
<organism evidence="3 4">
    <name type="scientific">Magallana gigas</name>
    <name type="common">Pacific oyster</name>
    <name type="synonym">Crassostrea gigas</name>
    <dbReference type="NCBI Taxonomy" id="29159"/>
    <lineage>
        <taxon>Eukaryota</taxon>
        <taxon>Metazoa</taxon>
        <taxon>Spiralia</taxon>
        <taxon>Lophotrochozoa</taxon>
        <taxon>Mollusca</taxon>
        <taxon>Bivalvia</taxon>
        <taxon>Autobranchia</taxon>
        <taxon>Pteriomorphia</taxon>
        <taxon>Ostreida</taxon>
        <taxon>Ostreoidea</taxon>
        <taxon>Ostreidae</taxon>
        <taxon>Magallana</taxon>
    </lineage>
</organism>